<reference evidence="10" key="2">
    <citation type="submission" date="2008-08" db="EMBL/GenBank/DDBJ databases">
        <authorList>
            <consortium name="Diatom Consortium"/>
            <person name="Grigoriev I."/>
            <person name="Grimwood J."/>
            <person name="Kuo A."/>
            <person name="Otillar R.P."/>
            <person name="Salamov A."/>
            <person name="Detter J.C."/>
            <person name="Lindquist E."/>
            <person name="Shapiro H."/>
            <person name="Lucas S."/>
            <person name="Glavina del Rio T."/>
            <person name="Pitluck S."/>
            <person name="Rokhsar D."/>
            <person name="Bowler C."/>
        </authorList>
    </citation>
    <scope>GENOME REANNOTATION</scope>
    <source>
        <strain evidence="10">CCAP 1055/1</strain>
    </source>
</reference>
<dbReference type="EMBL" id="CM000622">
    <property type="protein sequence ID" value="EEC44724.1"/>
    <property type="molecule type" value="Genomic_DNA"/>
</dbReference>
<dbReference type="OrthoDB" id="41240at2759"/>
<keyword evidence="6" id="KW-0406">Ion transport</keyword>
<evidence type="ECO:0000256" key="6">
    <source>
        <dbReference type="ARBA" id="ARBA00023065"/>
    </source>
</evidence>
<dbReference type="KEGG" id="pti:PHATRDRAFT_48934"/>
<comment type="subcellular location">
    <subcellularLocation>
        <location evidence="1">Cell membrane</location>
        <topology evidence="1">Multi-pass membrane protein</topology>
    </subcellularLocation>
</comment>
<proteinExistence type="predicted"/>
<dbReference type="GO" id="GO:0005886">
    <property type="term" value="C:plasma membrane"/>
    <property type="evidence" value="ECO:0007669"/>
    <property type="project" value="UniProtKB-SubCell"/>
</dbReference>
<keyword evidence="5 8" id="KW-1133">Transmembrane helix</keyword>
<evidence type="ECO:0000256" key="4">
    <source>
        <dbReference type="ARBA" id="ARBA00022692"/>
    </source>
</evidence>
<evidence type="ECO:0000256" key="2">
    <source>
        <dbReference type="ARBA" id="ARBA00022448"/>
    </source>
</evidence>
<keyword evidence="3" id="KW-1003">Cell membrane</keyword>
<protein>
    <submittedName>
        <fullName evidence="9">Uncharacterized protein</fullName>
    </submittedName>
</protein>
<dbReference type="GeneID" id="7195223"/>
<keyword evidence="10" id="KW-1185">Reference proteome</keyword>
<evidence type="ECO:0000256" key="8">
    <source>
        <dbReference type="SAM" id="Phobius"/>
    </source>
</evidence>
<evidence type="ECO:0000256" key="1">
    <source>
        <dbReference type="ARBA" id="ARBA00004651"/>
    </source>
</evidence>
<dbReference type="eggNOG" id="ENOG502RRB8">
    <property type="taxonomic scope" value="Eukaryota"/>
</dbReference>
<organism evidence="9 10">
    <name type="scientific">Phaeodactylum tricornutum (strain CCAP 1055/1)</name>
    <dbReference type="NCBI Taxonomy" id="556484"/>
    <lineage>
        <taxon>Eukaryota</taxon>
        <taxon>Sar</taxon>
        <taxon>Stramenopiles</taxon>
        <taxon>Ochrophyta</taxon>
        <taxon>Bacillariophyta</taxon>
        <taxon>Bacillariophyceae</taxon>
        <taxon>Bacillariophycidae</taxon>
        <taxon>Naviculales</taxon>
        <taxon>Phaeodactylaceae</taxon>
        <taxon>Phaeodactylum</taxon>
    </lineage>
</organism>
<keyword evidence="2" id="KW-0813">Transport</keyword>
<dbReference type="PaxDb" id="2850-Phatr48934"/>
<dbReference type="GO" id="GO:0005254">
    <property type="term" value="F:chloride channel activity"/>
    <property type="evidence" value="ECO:0007669"/>
    <property type="project" value="InterPro"/>
</dbReference>
<dbReference type="RefSeq" id="XP_002183542.1">
    <property type="nucleotide sequence ID" value="XM_002183506.1"/>
</dbReference>
<evidence type="ECO:0000256" key="7">
    <source>
        <dbReference type="ARBA" id="ARBA00023136"/>
    </source>
</evidence>
<sequence>MTSLQHSHVDPHHFDFQQLLGSHDPGRRNEAMVNVDRDEDSIANPDRHVNNGDAAPVRQLEWDDRSHWKVLTQIHGSVWPRVLPFCALNVCLTYAIYLLKQRNVIDLTSSPSGHKYMAIMMSFLVVTRVKITYDNYMANSRHLGALYKQCRELVQYVCVLTMTDTSTRAKEWRNSVAYRTIILLRVTMAVLEYPTNPSVEPWNVPELAYEDRDDLQHLVMWPPLHANESPQTRSPRRFRQLPMRERTVLEEACRVPILLAYSLRVELMKQRDGTWLRKDVLRHPCNEEMRMLDIVGDYIKAYSGLQKLMATPLPFPLVQMTKTFLFVWIFSLPFCLCHDSYSQPFTLLTIIFLITFGFVGLEMVAMELSDCFGDDPSDFDDLGHAQMCFEDIYISIYKLDGEPWARKLRTRLSKPTQESQSVPPGGP</sequence>
<dbReference type="HOGENOM" id="CLU_560776_0_0_1"/>
<dbReference type="PANTHER" id="PTHR33281">
    <property type="entry name" value="UPF0187 PROTEIN YNEE"/>
    <property type="match status" value="1"/>
</dbReference>
<evidence type="ECO:0000313" key="9">
    <source>
        <dbReference type="EMBL" id="EEC44724.1"/>
    </source>
</evidence>
<dbReference type="AlphaFoldDB" id="B7G8X5"/>
<gene>
    <name evidence="9" type="ORF">PHATRDRAFT_48934</name>
</gene>
<keyword evidence="4 8" id="KW-0812">Transmembrane</keyword>
<dbReference type="Pfam" id="PF25539">
    <property type="entry name" value="Bestrophin_2"/>
    <property type="match status" value="1"/>
</dbReference>
<keyword evidence="7 8" id="KW-0472">Membrane</keyword>
<dbReference type="PANTHER" id="PTHR33281:SF19">
    <property type="entry name" value="VOLTAGE-DEPENDENT ANION CHANNEL-FORMING PROTEIN YNEE"/>
    <property type="match status" value="1"/>
</dbReference>
<accession>B7G8X5</accession>
<dbReference type="Proteomes" id="UP000000759">
    <property type="component" value="Chromosome 20"/>
</dbReference>
<name>B7G8X5_PHATC</name>
<dbReference type="InterPro" id="IPR044669">
    <property type="entry name" value="YneE/VCCN1/2-like"/>
</dbReference>
<evidence type="ECO:0000313" key="10">
    <source>
        <dbReference type="Proteomes" id="UP000000759"/>
    </source>
</evidence>
<evidence type="ECO:0000256" key="3">
    <source>
        <dbReference type="ARBA" id="ARBA00022475"/>
    </source>
</evidence>
<dbReference type="InParanoid" id="B7G8X5"/>
<evidence type="ECO:0000256" key="5">
    <source>
        <dbReference type="ARBA" id="ARBA00022989"/>
    </source>
</evidence>
<feature type="transmembrane region" description="Helical" evidence="8">
    <location>
        <begin position="347"/>
        <end position="365"/>
    </location>
</feature>
<feature type="transmembrane region" description="Helical" evidence="8">
    <location>
        <begin position="323"/>
        <end position="341"/>
    </location>
</feature>
<reference evidence="9 10" key="1">
    <citation type="journal article" date="2008" name="Nature">
        <title>The Phaeodactylum genome reveals the evolutionary history of diatom genomes.</title>
        <authorList>
            <person name="Bowler C."/>
            <person name="Allen A.E."/>
            <person name="Badger J.H."/>
            <person name="Grimwood J."/>
            <person name="Jabbari K."/>
            <person name="Kuo A."/>
            <person name="Maheswari U."/>
            <person name="Martens C."/>
            <person name="Maumus F."/>
            <person name="Otillar R.P."/>
            <person name="Rayko E."/>
            <person name="Salamov A."/>
            <person name="Vandepoele K."/>
            <person name="Beszteri B."/>
            <person name="Gruber A."/>
            <person name="Heijde M."/>
            <person name="Katinka M."/>
            <person name="Mock T."/>
            <person name="Valentin K."/>
            <person name="Verret F."/>
            <person name="Berges J.A."/>
            <person name="Brownlee C."/>
            <person name="Cadoret J.P."/>
            <person name="Chiovitti A."/>
            <person name="Choi C.J."/>
            <person name="Coesel S."/>
            <person name="De Martino A."/>
            <person name="Detter J.C."/>
            <person name="Durkin C."/>
            <person name="Falciatore A."/>
            <person name="Fournet J."/>
            <person name="Haruta M."/>
            <person name="Huysman M.J."/>
            <person name="Jenkins B.D."/>
            <person name="Jiroutova K."/>
            <person name="Jorgensen R.E."/>
            <person name="Joubert Y."/>
            <person name="Kaplan A."/>
            <person name="Kroger N."/>
            <person name="Kroth P.G."/>
            <person name="La Roche J."/>
            <person name="Lindquist E."/>
            <person name="Lommer M."/>
            <person name="Martin-Jezequel V."/>
            <person name="Lopez P.J."/>
            <person name="Lucas S."/>
            <person name="Mangogna M."/>
            <person name="McGinnis K."/>
            <person name="Medlin L.K."/>
            <person name="Montsant A."/>
            <person name="Oudot-Le Secq M.P."/>
            <person name="Napoli C."/>
            <person name="Obornik M."/>
            <person name="Parker M.S."/>
            <person name="Petit J.L."/>
            <person name="Porcel B.M."/>
            <person name="Poulsen N."/>
            <person name="Robison M."/>
            <person name="Rychlewski L."/>
            <person name="Rynearson T.A."/>
            <person name="Schmutz J."/>
            <person name="Shapiro H."/>
            <person name="Siaut M."/>
            <person name="Stanley M."/>
            <person name="Sussman M.R."/>
            <person name="Taylor A.R."/>
            <person name="Vardi A."/>
            <person name="von Dassow P."/>
            <person name="Vyverman W."/>
            <person name="Willis A."/>
            <person name="Wyrwicz L.S."/>
            <person name="Rokhsar D.S."/>
            <person name="Weissenbach J."/>
            <person name="Armbrust E.V."/>
            <person name="Green B.R."/>
            <person name="Van de Peer Y."/>
            <person name="Grigoriev I.V."/>
        </authorList>
    </citation>
    <scope>NUCLEOTIDE SEQUENCE [LARGE SCALE GENOMIC DNA]</scope>
    <source>
        <strain evidence="9 10">CCAP 1055/1</strain>
    </source>
</reference>